<comment type="caution">
    <text evidence="1">The sequence shown here is derived from an EMBL/GenBank/DDBJ whole genome shotgun (WGS) entry which is preliminary data.</text>
</comment>
<dbReference type="Proteomes" id="UP001367676">
    <property type="component" value="Unassembled WGS sequence"/>
</dbReference>
<sequence>MSSDSNRVRWRDVVLQSASCPSNPTVFHQPMDANALATNGSIKCADYPVHQHPLGKLKKKTVSMKLRVVSVICGLMISLKPETTVMYANYLWSGGMEVNAQ</sequence>
<evidence type="ECO:0000313" key="2">
    <source>
        <dbReference type="Proteomes" id="UP001367676"/>
    </source>
</evidence>
<evidence type="ECO:0000313" key="1">
    <source>
        <dbReference type="EMBL" id="KAK7580011.1"/>
    </source>
</evidence>
<organism evidence="1 2">
    <name type="scientific">Parthenolecanium corni</name>
    <dbReference type="NCBI Taxonomy" id="536013"/>
    <lineage>
        <taxon>Eukaryota</taxon>
        <taxon>Metazoa</taxon>
        <taxon>Ecdysozoa</taxon>
        <taxon>Arthropoda</taxon>
        <taxon>Hexapoda</taxon>
        <taxon>Insecta</taxon>
        <taxon>Pterygota</taxon>
        <taxon>Neoptera</taxon>
        <taxon>Paraneoptera</taxon>
        <taxon>Hemiptera</taxon>
        <taxon>Sternorrhyncha</taxon>
        <taxon>Coccoidea</taxon>
        <taxon>Coccidae</taxon>
        <taxon>Parthenolecanium</taxon>
    </lineage>
</organism>
<dbReference type="EMBL" id="JBBCAQ010000034">
    <property type="protein sequence ID" value="KAK7580011.1"/>
    <property type="molecule type" value="Genomic_DNA"/>
</dbReference>
<proteinExistence type="predicted"/>
<gene>
    <name evidence="1" type="ORF">V9T40_000640</name>
</gene>
<keyword evidence="2" id="KW-1185">Reference proteome</keyword>
<accession>A0AAN9TBE1</accession>
<reference evidence="1 2" key="1">
    <citation type="submission" date="2024-03" db="EMBL/GenBank/DDBJ databases">
        <title>Adaptation during the transition from Ophiocordyceps entomopathogen to insect associate is accompanied by gene loss and intensified selection.</title>
        <authorList>
            <person name="Ward C.M."/>
            <person name="Onetto C.A."/>
            <person name="Borneman A.R."/>
        </authorList>
    </citation>
    <scope>NUCLEOTIDE SEQUENCE [LARGE SCALE GENOMIC DNA]</scope>
    <source>
        <strain evidence="1">AWRI1</strain>
        <tissue evidence="1">Single Adult Female</tissue>
    </source>
</reference>
<name>A0AAN9TBE1_9HEMI</name>
<dbReference type="AlphaFoldDB" id="A0AAN9TBE1"/>
<protein>
    <submittedName>
        <fullName evidence="1">Uncharacterized protein</fullName>
    </submittedName>
</protein>